<feature type="compositionally biased region" description="Basic and acidic residues" evidence="1">
    <location>
        <begin position="54"/>
        <end position="71"/>
    </location>
</feature>
<feature type="region of interest" description="Disordered" evidence="1">
    <location>
        <begin position="54"/>
        <end position="76"/>
    </location>
</feature>
<comment type="caution">
    <text evidence="3">The sequence shown here is derived from an EMBL/GenBank/DDBJ whole genome shotgun (WGS) entry which is preliminary data.</text>
</comment>
<dbReference type="Proteomes" id="UP001597419">
    <property type="component" value="Unassembled WGS sequence"/>
</dbReference>
<feature type="compositionally biased region" description="Basic and acidic residues" evidence="1">
    <location>
        <begin position="103"/>
        <end position="113"/>
    </location>
</feature>
<dbReference type="RefSeq" id="WP_345395312.1">
    <property type="nucleotide sequence ID" value="NZ_BAABHG010000007.1"/>
</dbReference>
<evidence type="ECO:0000313" key="3">
    <source>
        <dbReference type="EMBL" id="MFD2458177.1"/>
    </source>
</evidence>
<keyword evidence="4" id="KW-1185">Reference proteome</keyword>
<organism evidence="3 4">
    <name type="scientific">Amycolatopsis samaneae</name>
    <dbReference type="NCBI Taxonomy" id="664691"/>
    <lineage>
        <taxon>Bacteria</taxon>
        <taxon>Bacillati</taxon>
        <taxon>Actinomycetota</taxon>
        <taxon>Actinomycetes</taxon>
        <taxon>Pseudonocardiales</taxon>
        <taxon>Pseudonocardiaceae</taxon>
        <taxon>Amycolatopsis</taxon>
    </lineage>
</organism>
<feature type="chain" id="PRO_5045890741" evidence="2">
    <location>
        <begin position="33"/>
        <end position="392"/>
    </location>
</feature>
<name>A0ABW5GAU6_9PSEU</name>
<feature type="region of interest" description="Disordered" evidence="1">
    <location>
        <begin position="103"/>
        <end position="133"/>
    </location>
</feature>
<evidence type="ECO:0000256" key="1">
    <source>
        <dbReference type="SAM" id="MobiDB-lite"/>
    </source>
</evidence>
<feature type="signal peptide" evidence="2">
    <location>
        <begin position="1"/>
        <end position="32"/>
    </location>
</feature>
<feature type="region of interest" description="Disordered" evidence="1">
    <location>
        <begin position="217"/>
        <end position="236"/>
    </location>
</feature>
<evidence type="ECO:0000313" key="4">
    <source>
        <dbReference type="Proteomes" id="UP001597419"/>
    </source>
</evidence>
<protein>
    <submittedName>
        <fullName evidence="3">Uncharacterized protein</fullName>
    </submittedName>
</protein>
<dbReference type="EMBL" id="JBHUKU010000003">
    <property type="protein sequence ID" value="MFD2458177.1"/>
    <property type="molecule type" value="Genomic_DNA"/>
</dbReference>
<keyword evidence="2" id="KW-0732">Signal</keyword>
<sequence length="392" mass="40363">MGKHTKRKTAYLPRVAAGAAPLALLFAAPATTVLLAPAEAATLPLDRLPLPLDHQHDGGVTRDLESHDDGRTATSRGSVGLVRHDVYREQLGDTRVVSDVRHTAGADHEDRDSTVTGPLGTARTTDGSAGYRESRTHTTRFGDLVASTGGDHWLRRAETRATAVSADPATGVSSAHEDDQRLVGAGESGRHGIGLPHRTDLLTENGEQLDAGIARSATLDTGPSGEGRFAGDLAGGLDGSRSSGQAIDVGDVAAFGTTSAQHGRGQFSGVLDVAKTGTLSQRLAGFTNGTFEQTHVLGGHVGPLSGTVTTTQSSRLADRAATDAAQPHVDGELGDSISGDLGVDHVVRTRGGTTTSVRGVLPDQPHVSRAQSLSVGVADQPPVTFAPPALTL</sequence>
<proteinExistence type="predicted"/>
<accession>A0ABW5GAU6</accession>
<gene>
    <name evidence="3" type="ORF">ACFSYJ_06195</name>
</gene>
<reference evidence="4" key="1">
    <citation type="journal article" date="2019" name="Int. J. Syst. Evol. Microbiol.">
        <title>The Global Catalogue of Microorganisms (GCM) 10K type strain sequencing project: providing services to taxonomists for standard genome sequencing and annotation.</title>
        <authorList>
            <consortium name="The Broad Institute Genomics Platform"/>
            <consortium name="The Broad Institute Genome Sequencing Center for Infectious Disease"/>
            <person name="Wu L."/>
            <person name="Ma J."/>
        </authorList>
    </citation>
    <scope>NUCLEOTIDE SEQUENCE [LARGE SCALE GENOMIC DNA]</scope>
    <source>
        <strain evidence="4">CGMCC 4.7643</strain>
    </source>
</reference>
<evidence type="ECO:0000256" key="2">
    <source>
        <dbReference type="SAM" id="SignalP"/>
    </source>
</evidence>